<feature type="transmembrane region" description="Helical" evidence="5">
    <location>
        <begin position="138"/>
        <end position="160"/>
    </location>
</feature>
<evidence type="ECO:0000256" key="3">
    <source>
        <dbReference type="ARBA" id="ARBA00022989"/>
    </source>
</evidence>
<feature type="transmembrane region" description="Helical" evidence="5">
    <location>
        <begin position="6"/>
        <end position="22"/>
    </location>
</feature>
<evidence type="ECO:0000256" key="1">
    <source>
        <dbReference type="ARBA" id="ARBA00004141"/>
    </source>
</evidence>
<evidence type="ECO:0000259" key="6">
    <source>
        <dbReference type="Pfam" id="PF04932"/>
    </source>
</evidence>
<gene>
    <name evidence="7" type="ORF">Q8W30_05610</name>
</gene>
<feature type="transmembrane region" description="Helical" evidence="5">
    <location>
        <begin position="249"/>
        <end position="266"/>
    </location>
</feature>
<dbReference type="PANTHER" id="PTHR37422:SF13">
    <property type="entry name" value="LIPOPOLYSACCHARIDE BIOSYNTHESIS PROTEIN PA4999-RELATED"/>
    <property type="match status" value="1"/>
</dbReference>
<dbReference type="Pfam" id="PF04932">
    <property type="entry name" value="Wzy_C"/>
    <property type="match status" value="1"/>
</dbReference>
<comment type="subcellular location">
    <subcellularLocation>
        <location evidence="1">Membrane</location>
        <topology evidence="1">Multi-pass membrane protein</topology>
    </subcellularLocation>
</comment>
<evidence type="ECO:0000256" key="5">
    <source>
        <dbReference type="SAM" id="Phobius"/>
    </source>
</evidence>
<feature type="transmembrane region" description="Helical" evidence="5">
    <location>
        <begin position="208"/>
        <end position="237"/>
    </location>
</feature>
<dbReference type="InterPro" id="IPR007016">
    <property type="entry name" value="O-antigen_ligase-rel_domated"/>
</dbReference>
<protein>
    <submittedName>
        <fullName evidence="7">O-antigen ligase family protein</fullName>
    </submittedName>
</protein>
<dbReference type="PANTHER" id="PTHR37422">
    <property type="entry name" value="TEICHURONIC ACID BIOSYNTHESIS PROTEIN TUAE"/>
    <property type="match status" value="1"/>
</dbReference>
<keyword evidence="3 5" id="KW-1133">Transmembrane helix</keyword>
<feature type="transmembrane region" description="Helical" evidence="5">
    <location>
        <begin position="108"/>
        <end position="126"/>
    </location>
</feature>
<keyword evidence="7" id="KW-0436">Ligase</keyword>
<dbReference type="Proteomes" id="UP001177341">
    <property type="component" value="Unassembled WGS sequence"/>
</dbReference>
<feature type="transmembrane region" description="Helical" evidence="5">
    <location>
        <begin position="407"/>
        <end position="425"/>
    </location>
</feature>
<dbReference type="GO" id="GO:0016874">
    <property type="term" value="F:ligase activity"/>
    <property type="evidence" value="ECO:0007669"/>
    <property type="project" value="UniProtKB-KW"/>
</dbReference>
<proteinExistence type="predicted"/>
<dbReference type="EMBL" id="JAUYVO010000003">
    <property type="protein sequence ID" value="MDP2522044.1"/>
    <property type="molecule type" value="Genomic_DNA"/>
</dbReference>
<dbReference type="RefSeq" id="WP_305450368.1">
    <property type="nucleotide sequence ID" value="NZ_JAUYVO010000003.1"/>
</dbReference>
<feature type="transmembrane region" description="Helical" evidence="5">
    <location>
        <begin position="29"/>
        <end position="48"/>
    </location>
</feature>
<feature type="transmembrane region" description="Helical" evidence="5">
    <location>
        <begin position="180"/>
        <end position="196"/>
    </location>
</feature>
<name>A0ABT9ESV0_9GAMM</name>
<keyword evidence="2 5" id="KW-0812">Transmembrane</keyword>
<keyword evidence="8" id="KW-1185">Reference proteome</keyword>
<dbReference type="InterPro" id="IPR051533">
    <property type="entry name" value="WaaL-like"/>
</dbReference>
<accession>A0ABT9ESV0</accession>
<feature type="transmembrane region" description="Helical" evidence="5">
    <location>
        <begin position="346"/>
        <end position="369"/>
    </location>
</feature>
<feature type="transmembrane region" description="Helical" evidence="5">
    <location>
        <begin position="86"/>
        <end position="102"/>
    </location>
</feature>
<comment type="caution">
    <text evidence="7">The sequence shown here is derived from an EMBL/GenBank/DDBJ whole genome shotgun (WGS) entry which is preliminary data.</text>
</comment>
<feature type="domain" description="O-antigen ligase-related" evidence="6">
    <location>
        <begin position="208"/>
        <end position="361"/>
    </location>
</feature>
<feature type="transmembrane region" description="Helical" evidence="5">
    <location>
        <begin position="54"/>
        <end position="74"/>
    </location>
</feature>
<keyword evidence="4 5" id="KW-0472">Membrane</keyword>
<evidence type="ECO:0000256" key="4">
    <source>
        <dbReference type="ARBA" id="ARBA00023136"/>
    </source>
</evidence>
<evidence type="ECO:0000256" key="2">
    <source>
        <dbReference type="ARBA" id="ARBA00022692"/>
    </source>
</evidence>
<evidence type="ECO:0000313" key="8">
    <source>
        <dbReference type="Proteomes" id="UP001177341"/>
    </source>
</evidence>
<reference evidence="7" key="1">
    <citation type="submission" date="2023-07" db="EMBL/GenBank/DDBJ databases">
        <title>Genome content predicts the carbon catabolic preferences of heterotrophic bacteria.</title>
        <authorList>
            <person name="Gralka M."/>
        </authorList>
    </citation>
    <scope>NUCLEOTIDE SEQUENCE</scope>
    <source>
        <strain evidence="7">5G01</strain>
    </source>
</reference>
<organism evidence="7 8">
    <name type="scientific">Neptunomonas phycophila</name>
    <dbReference type="NCBI Taxonomy" id="1572645"/>
    <lineage>
        <taxon>Bacteria</taxon>
        <taxon>Pseudomonadati</taxon>
        <taxon>Pseudomonadota</taxon>
        <taxon>Gammaproteobacteria</taxon>
        <taxon>Oceanospirillales</taxon>
        <taxon>Oceanospirillaceae</taxon>
        <taxon>Neptunomonas</taxon>
    </lineage>
</organism>
<feature type="transmembrane region" description="Helical" evidence="5">
    <location>
        <begin position="306"/>
        <end position="326"/>
    </location>
</feature>
<evidence type="ECO:0000313" key="7">
    <source>
        <dbReference type="EMBL" id="MDP2522044.1"/>
    </source>
</evidence>
<sequence>MWLIVQLLMIGVSLLLIIKAVRQTEYLPLIFVILAIWMRFVLSSLHQFTYPPLFAGFSINALASIGVAFIGLLLSKRYLITSKYFILLYLFLIVMCISGLLNGELKGLINNLVKWLYFLSLTLLMCDSYLKEGKDKSLYLLSYPFFLPIALQLLSIPLGQAKATEGDGSVSFIGGYNHEAAFSMILITYVFIVAMIEKPYAKLNWLKILIAVFGLLLANYRTSMIAVLPLILFYIWLKPAGRLNPKDRMLAITFMAFVVGSLLLLVSGQLAERFADIGIVLSEGDKLFINPYYYSDDYKKLFSARVYIWSQYVYAYYQGGFLQHLFGFGPESWSVVFNKYAHNTFISALYELGVVGLFILLLFIIKQLYLVVVSVNGISKFLMIGMIVGFILLNLATMPLWNIEGLITFSVLVSQVYYIVVINRIEQIKATSV</sequence>